<dbReference type="Proteomes" id="UP000018227">
    <property type="component" value="Unassembled WGS sequence"/>
</dbReference>
<accession>V2Y2Z8</accession>
<protein>
    <submittedName>
        <fullName evidence="1">Uncharacterized protein</fullName>
    </submittedName>
</protein>
<evidence type="ECO:0000313" key="2">
    <source>
        <dbReference type="Proteomes" id="UP000018227"/>
    </source>
</evidence>
<dbReference type="HOGENOM" id="CLU_3249011_0_0_9"/>
<reference evidence="1 2" key="1">
    <citation type="submission" date="2013-06" db="EMBL/GenBank/DDBJ databases">
        <authorList>
            <person name="Weinstock G."/>
            <person name="Sodergren E."/>
            <person name="Clifton S."/>
            <person name="Fulton L."/>
            <person name="Fulton B."/>
            <person name="Courtney L."/>
            <person name="Fronick C."/>
            <person name="Harrison M."/>
            <person name="Strong C."/>
            <person name="Farmer C."/>
            <person name="Delahaunty K."/>
            <person name="Markovic C."/>
            <person name="Hall O."/>
            <person name="Minx P."/>
            <person name="Tomlinson C."/>
            <person name="Mitreva M."/>
            <person name="Nelson J."/>
            <person name="Hou S."/>
            <person name="Wollam A."/>
            <person name="Pepin K.H."/>
            <person name="Johnson M."/>
            <person name="Bhonagiri V."/>
            <person name="Nash W.E."/>
            <person name="Warren W."/>
            <person name="Chinwalla A."/>
            <person name="Mardis E.R."/>
            <person name="Wilson R.K."/>
        </authorList>
    </citation>
    <scope>NUCLEOTIDE SEQUENCE [LARGE SCALE GENOMIC DNA]</scope>
    <source>
        <strain evidence="1 2">ATCC 51271</strain>
    </source>
</reference>
<proteinExistence type="predicted"/>
<dbReference type="AlphaFoldDB" id="V2Y2Z8"/>
<dbReference type="EMBL" id="ACIL03000016">
    <property type="protein sequence ID" value="ESL02437.1"/>
    <property type="molecule type" value="Genomic_DNA"/>
</dbReference>
<gene>
    <name evidence="1" type="ORF">GCWU0000282_002573</name>
</gene>
<keyword evidence="2" id="KW-1185">Reference proteome</keyword>
<organism evidence="1 2">
    <name type="scientific">Catonella morbi ATCC 51271</name>
    <dbReference type="NCBI Taxonomy" id="592026"/>
    <lineage>
        <taxon>Bacteria</taxon>
        <taxon>Bacillati</taxon>
        <taxon>Bacillota</taxon>
        <taxon>Clostridia</taxon>
        <taxon>Lachnospirales</taxon>
        <taxon>Lachnospiraceae</taxon>
        <taxon>Catonella</taxon>
    </lineage>
</organism>
<comment type="caution">
    <text evidence="1">The sequence shown here is derived from an EMBL/GenBank/DDBJ whole genome shotgun (WGS) entry which is preliminary data.</text>
</comment>
<name>V2Y2Z8_9FIRM</name>
<evidence type="ECO:0000313" key="1">
    <source>
        <dbReference type="EMBL" id="ESL02437.1"/>
    </source>
</evidence>
<sequence length="42" mass="4857">MLFGFLSSTVGFNLKTKINKSYMKTYFKPFSIPDALKDTNVY</sequence>